<keyword evidence="3" id="KW-1185">Reference proteome</keyword>
<evidence type="ECO:0000313" key="2">
    <source>
        <dbReference type="EMBL" id="KAK8861255.1"/>
    </source>
</evidence>
<organism evidence="2 3">
    <name type="scientific">Kwoniella newhampshirensis</name>
    <dbReference type="NCBI Taxonomy" id="1651941"/>
    <lineage>
        <taxon>Eukaryota</taxon>
        <taxon>Fungi</taxon>
        <taxon>Dikarya</taxon>
        <taxon>Basidiomycota</taxon>
        <taxon>Agaricomycotina</taxon>
        <taxon>Tremellomycetes</taxon>
        <taxon>Tremellales</taxon>
        <taxon>Cryptococcaceae</taxon>
        <taxon>Kwoniella</taxon>
    </lineage>
</organism>
<comment type="caution">
    <text evidence="2">The sequence shown here is derived from an EMBL/GenBank/DDBJ whole genome shotgun (WGS) entry which is preliminary data.</text>
</comment>
<feature type="region of interest" description="Disordered" evidence="1">
    <location>
        <begin position="1"/>
        <end position="133"/>
    </location>
</feature>
<accession>A0AAW0Z0L0</accession>
<feature type="region of interest" description="Disordered" evidence="1">
    <location>
        <begin position="165"/>
        <end position="279"/>
    </location>
</feature>
<sequence>MSSKLRKPLKKLFRRNGSARERWEGVELDGESSPNLTPLTTYEEQQECSRKLKQEEGMRRPETAGGSPSLGVESDSSSDLTLLTTYEEQQEALRRQPSQPATDGHSRHVATDTSRSRPAWTGPSEASAFHQAPSSLHYLSGRVGDDSPAHSTAMASYAATSLRPAATATVTTQGRDQTRRSVESIMTEFEEGFGSLERQRSHPQNRHLESDSAERRENQSRQSFRTVATEFEEGPSSDITHAESPREAERLARITLPPRSDNRASVETQFSSVSSMQPE</sequence>
<dbReference type="GeneID" id="92179333"/>
<name>A0AAW0Z0L0_9TREE</name>
<evidence type="ECO:0000256" key="1">
    <source>
        <dbReference type="SAM" id="MobiDB-lite"/>
    </source>
</evidence>
<feature type="compositionally biased region" description="Low complexity" evidence="1">
    <location>
        <begin position="74"/>
        <end position="85"/>
    </location>
</feature>
<dbReference type="RefSeq" id="XP_066803880.1">
    <property type="nucleotide sequence ID" value="XM_066945191.1"/>
</dbReference>
<feature type="compositionally biased region" description="Basic and acidic residues" evidence="1">
    <location>
        <begin position="240"/>
        <end position="252"/>
    </location>
</feature>
<dbReference type="EMBL" id="JBCAWK010000004">
    <property type="protein sequence ID" value="KAK8861255.1"/>
    <property type="molecule type" value="Genomic_DNA"/>
</dbReference>
<feature type="compositionally biased region" description="Polar residues" evidence="1">
    <location>
        <begin position="263"/>
        <end position="279"/>
    </location>
</feature>
<dbReference type="KEGG" id="kne:92179333"/>
<reference evidence="2 3" key="1">
    <citation type="journal article" date="2024" name="bioRxiv">
        <title>Comparative genomics of Cryptococcus and Kwoniella reveals pathogenesis evolution and contrasting karyotype dynamics via intercentromeric recombination or chromosome fusion.</title>
        <authorList>
            <person name="Coelho M.A."/>
            <person name="David-Palma M."/>
            <person name="Shea T."/>
            <person name="Bowers K."/>
            <person name="McGinley-Smith S."/>
            <person name="Mohammad A.W."/>
            <person name="Gnirke A."/>
            <person name="Yurkov A.M."/>
            <person name="Nowrousian M."/>
            <person name="Sun S."/>
            <person name="Cuomo C.A."/>
            <person name="Heitman J."/>
        </authorList>
    </citation>
    <scope>NUCLEOTIDE SEQUENCE [LARGE SCALE GENOMIC DNA]</scope>
    <source>
        <strain evidence="2 3">CBS 13917</strain>
    </source>
</reference>
<dbReference type="AlphaFoldDB" id="A0AAW0Z0L0"/>
<feature type="compositionally biased region" description="Polar residues" evidence="1">
    <location>
        <begin position="32"/>
        <end position="43"/>
    </location>
</feature>
<feature type="compositionally biased region" description="Basic residues" evidence="1">
    <location>
        <begin position="1"/>
        <end position="14"/>
    </location>
</feature>
<proteinExistence type="predicted"/>
<evidence type="ECO:0000313" key="3">
    <source>
        <dbReference type="Proteomes" id="UP001388673"/>
    </source>
</evidence>
<protein>
    <submittedName>
        <fullName evidence="2">Uncharacterized protein</fullName>
    </submittedName>
</protein>
<feature type="compositionally biased region" description="Basic and acidic residues" evidence="1">
    <location>
        <begin position="47"/>
        <end position="62"/>
    </location>
</feature>
<dbReference type="Proteomes" id="UP001388673">
    <property type="component" value="Unassembled WGS sequence"/>
</dbReference>
<feature type="compositionally biased region" description="Basic and acidic residues" evidence="1">
    <location>
        <begin position="206"/>
        <end position="219"/>
    </location>
</feature>
<gene>
    <name evidence="2" type="ORF">IAR55_002074</name>
</gene>